<feature type="region of interest" description="Disordered" evidence="1">
    <location>
        <begin position="486"/>
        <end position="532"/>
    </location>
</feature>
<feature type="region of interest" description="Disordered" evidence="1">
    <location>
        <begin position="715"/>
        <end position="764"/>
    </location>
</feature>
<dbReference type="AlphaFoldDB" id="A0A0J0XV41"/>
<feature type="region of interest" description="Disordered" evidence="1">
    <location>
        <begin position="1"/>
        <end position="156"/>
    </location>
</feature>
<evidence type="ECO:0000313" key="2">
    <source>
        <dbReference type="EMBL" id="KLT44933.1"/>
    </source>
</evidence>
<dbReference type="GeneID" id="28980425"/>
<reference evidence="2 3" key="1">
    <citation type="submission" date="2015-03" db="EMBL/GenBank/DDBJ databases">
        <title>Genomics and transcriptomics of the oil-accumulating basidiomycete yeast T. oleaginosus allow insights into substrate utilization and the diverse evolutionary trajectories of mating systems in fungi.</title>
        <authorList>
            <consortium name="DOE Joint Genome Institute"/>
            <person name="Kourist R."/>
            <person name="Kracht O."/>
            <person name="Bracharz F."/>
            <person name="Lipzen A."/>
            <person name="Nolan M."/>
            <person name="Ohm R."/>
            <person name="Grigoriev I."/>
            <person name="Sun S."/>
            <person name="Heitman J."/>
            <person name="Bruck T."/>
            <person name="Nowrousian M."/>
        </authorList>
    </citation>
    <scope>NUCLEOTIDE SEQUENCE [LARGE SCALE GENOMIC DNA]</scope>
    <source>
        <strain evidence="2 3">IBC0246</strain>
    </source>
</reference>
<feature type="region of interest" description="Disordered" evidence="1">
    <location>
        <begin position="648"/>
        <end position="700"/>
    </location>
</feature>
<feature type="compositionally biased region" description="Pro residues" evidence="1">
    <location>
        <begin position="109"/>
        <end position="121"/>
    </location>
</feature>
<dbReference type="RefSeq" id="XP_018281424.1">
    <property type="nucleotide sequence ID" value="XM_018419822.1"/>
</dbReference>
<proteinExistence type="predicted"/>
<feature type="region of interest" description="Disordered" evidence="1">
    <location>
        <begin position="274"/>
        <end position="300"/>
    </location>
</feature>
<keyword evidence="3" id="KW-1185">Reference proteome</keyword>
<feature type="region of interest" description="Disordered" evidence="1">
    <location>
        <begin position="348"/>
        <end position="390"/>
    </location>
</feature>
<feature type="compositionally biased region" description="Polar residues" evidence="1">
    <location>
        <begin position="350"/>
        <end position="380"/>
    </location>
</feature>
<feature type="compositionally biased region" description="Polar residues" evidence="1">
    <location>
        <begin position="92"/>
        <end position="107"/>
    </location>
</feature>
<feature type="compositionally biased region" description="Polar residues" evidence="1">
    <location>
        <begin position="44"/>
        <end position="60"/>
    </location>
</feature>
<organism evidence="2 3">
    <name type="scientific">Cutaneotrichosporon oleaginosum</name>
    <dbReference type="NCBI Taxonomy" id="879819"/>
    <lineage>
        <taxon>Eukaryota</taxon>
        <taxon>Fungi</taxon>
        <taxon>Dikarya</taxon>
        <taxon>Basidiomycota</taxon>
        <taxon>Agaricomycotina</taxon>
        <taxon>Tremellomycetes</taxon>
        <taxon>Trichosporonales</taxon>
        <taxon>Trichosporonaceae</taxon>
        <taxon>Cutaneotrichosporon</taxon>
    </lineage>
</organism>
<feature type="compositionally biased region" description="Low complexity" evidence="1">
    <location>
        <begin position="23"/>
        <end position="33"/>
    </location>
</feature>
<feature type="compositionally biased region" description="Polar residues" evidence="1">
    <location>
        <begin position="232"/>
        <end position="256"/>
    </location>
</feature>
<feature type="compositionally biased region" description="Low complexity" evidence="1">
    <location>
        <begin position="214"/>
        <end position="227"/>
    </location>
</feature>
<evidence type="ECO:0000313" key="3">
    <source>
        <dbReference type="Proteomes" id="UP000053611"/>
    </source>
</evidence>
<sequence>MAYPHTPQRGPQSQAPPPATEVSYSAYSPSPSSVDAYRRRSQRIEQWTNQVPQSPSTTVGAKTAVWSDSLGTVSEEGYRPVGARSRERGKPPSSNGHSNGHSRQQPQHFPAPPLRRQPPVPLLAQTPQHYSQPQPELPRGEHLTRSPSFNPSPASACSARYARDAYLNQALELPLDMLTEVAAPDEVYLPEPAPKPGRVGTILSRARSTVGLKGAAAGATPQQSAAPLPSVLDQSHALSHSQSKAYTRRQSQQSLRSVPEMQVWPKLPVHAHAPQVGLGPETRPAAAQSPAYSYEDSKCSSMQTSDSGHSFVKADAVPLAQSGAFTAEPHTVNGGTSHRRASLQPAIAGTPSSLNQNPIPASQLTRRTTSKGNHQAQSVGVSGDAGGPVEQITSPRDIRSRYSSAATGRRPVLTKSASVDGQFHTGKRLERAPSLASEHTAYENGIVFSPSSASVANVRDNGDHITFEVPAARRGKLHVSLAWFPGRRGAQSQPDPRGPAASHGASAPDRRASLHVPPHARETPTRRRSLSASEVLNNAAPGVASCPAPLPGHGAPQHGAPAGSYVPGVVQPHAPGFPLYYAGQVPQHLPAAQHFIGPQIPLGMPPAVQQVAPGGYPMQPSYSYPPVQPPMQVPVQQPPGILPWTPGPVPLPHMPTTASRPPVDPRATVGRGAPPGHKQTPPRAATFPAPSPGSPWRKLWPFGKHHDTFLTPAATKTTRFAEPHVTDPQTQKDLDRQRRAQRRDERAKRKSTGADKQGERGNGK</sequence>
<gene>
    <name evidence="2" type="ORF">CC85DRAFT_191369</name>
</gene>
<name>A0A0J0XV41_9TREE</name>
<dbReference type="Proteomes" id="UP000053611">
    <property type="component" value="Unassembled WGS sequence"/>
</dbReference>
<protein>
    <submittedName>
        <fullName evidence="2">Uncharacterized protein</fullName>
    </submittedName>
</protein>
<feature type="compositionally biased region" description="Polar residues" evidence="1">
    <location>
        <begin position="145"/>
        <end position="155"/>
    </location>
</feature>
<feature type="region of interest" description="Disordered" evidence="1">
    <location>
        <begin position="213"/>
        <end position="257"/>
    </location>
</feature>
<accession>A0A0J0XV41</accession>
<evidence type="ECO:0000256" key="1">
    <source>
        <dbReference type="SAM" id="MobiDB-lite"/>
    </source>
</evidence>
<dbReference type="EMBL" id="KQ087184">
    <property type="protein sequence ID" value="KLT44933.1"/>
    <property type="molecule type" value="Genomic_DNA"/>
</dbReference>
<feature type="compositionally biased region" description="Basic and acidic residues" evidence="1">
    <location>
        <begin position="719"/>
        <end position="764"/>
    </location>
</feature>